<gene>
    <name evidence="1" type="ORF">BXY53_0825</name>
</gene>
<dbReference type="Proteomes" id="UP000266273">
    <property type="component" value="Unassembled WGS sequence"/>
</dbReference>
<dbReference type="AlphaFoldDB" id="A0A397Q5M3"/>
<proteinExistence type="predicted"/>
<name>A0A397Q5M3_9HYPH</name>
<keyword evidence="2" id="KW-1185">Reference proteome</keyword>
<accession>A0A397Q5M3</accession>
<dbReference type="RefSeq" id="WP_119060606.1">
    <property type="nucleotide sequence ID" value="NZ_QXDF01000001.1"/>
</dbReference>
<evidence type="ECO:0000313" key="2">
    <source>
        <dbReference type="Proteomes" id="UP000266273"/>
    </source>
</evidence>
<organism evidence="1 2">
    <name type="scientific">Dichotomicrobium thermohalophilum</name>
    <dbReference type="NCBI Taxonomy" id="933063"/>
    <lineage>
        <taxon>Bacteria</taxon>
        <taxon>Pseudomonadati</taxon>
        <taxon>Pseudomonadota</taxon>
        <taxon>Alphaproteobacteria</taxon>
        <taxon>Hyphomicrobiales</taxon>
        <taxon>Hyphomicrobiaceae</taxon>
        <taxon>Dichotomicrobium</taxon>
    </lineage>
</organism>
<dbReference type="EMBL" id="QXDF01000001">
    <property type="protein sequence ID" value="RIA55749.1"/>
    <property type="molecule type" value="Genomic_DNA"/>
</dbReference>
<dbReference type="OrthoDB" id="8481288at2"/>
<protein>
    <submittedName>
        <fullName evidence="1">Uncharacterized protein</fullName>
    </submittedName>
</protein>
<sequence>MAQKPTHDDVIRLLGPLSDQAVADILKVDASYSDLEAVALRLAQEDDVLGEMRRPLTGSAAQVYDIVKSVEEYGDERDRRG</sequence>
<reference evidence="1 2" key="1">
    <citation type="submission" date="2018-08" db="EMBL/GenBank/DDBJ databases">
        <title>Genomic Encyclopedia of Archaeal and Bacterial Type Strains, Phase II (KMG-II): from individual species to whole genera.</title>
        <authorList>
            <person name="Goeker M."/>
        </authorList>
    </citation>
    <scope>NUCLEOTIDE SEQUENCE [LARGE SCALE GENOMIC DNA]</scope>
    <source>
        <strain evidence="1 2">DSM 5002</strain>
    </source>
</reference>
<comment type="caution">
    <text evidence="1">The sequence shown here is derived from an EMBL/GenBank/DDBJ whole genome shotgun (WGS) entry which is preliminary data.</text>
</comment>
<evidence type="ECO:0000313" key="1">
    <source>
        <dbReference type="EMBL" id="RIA55749.1"/>
    </source>
</evidence>